<sequence length="87" mass="9048">MATIKLPAVLVGGSATSEVDVAGDTVRELFENHADEHGSELKDSVIEGGEIKEFINVYVDGTPIDDLDADVPDGAQVRVIPAASGGR</sequence>
<proteinExistence type="predicted"/>
<evidence type="ECO:0000313" key="1">
    <source>
        <dbReference type="EMBL" id="MFC6889734.1"/>
    </source>
</evidence>
<accession>A0ABD5UK75</accession>
<dbReference type="RefSeq" id="WP_379768810.1">
    <property type="nucleotide sequence ID" value="NZ_JBHSXI010000012.1"/>
</dbReference>
<dbReference type="Proteomes" id="UP001596333">
    <property type="component" value="Unassembled WGS sequence"/>
</dbReference>
<dbReference type="AlphaFoldDB" id="A0ABD5UK75"/>
<protein>
    <submittedName>
        <fullName evidence="1">MoaD/ThiS family protein</fullName>
    </submittedName>
</protein>
<dbReference type="InterPro" id="IPR052045">
    <property type="entry name" value="Sulfur_Carrier/Prot_Modifier"/>
</dbReference>
<comment type="caution">
    <text evidence="1">The sequence shown here is derived from an EMBL/GenBank/DDBJ whole genome shotgun (WGS) entry which is preliminary data.</text>
</comment>
<dbReference type="PANTHER" id="PTHR38031">
    <property type="entry name" value="SULFUR CARRIER PROTEIN SLR0821-RELATED"/>
    <property type="match status" value="1"/>
</dbReference>
<keyword evidence="2" id="KW-1185">Reference proteome</keyword>
<dbReference type="CDD" id="cd17040">
    <property type="entry name" value="Ubl_MoaD_like"/>
    <property type="match status" value="1"/>
</dbReference>
<dbReference type="Gene3D" id="3.10.20.30">
    <property type="match status" value="1"/>
</dbReference>
<dbReference type="PANTHER" id="PTHR38031:SF1">
    <property type="entry name" value="SULFUR CARRIER PROTEIN CYSO"/>
    <property type="match status" value="1"/>
</dbReference>
<dbReference type="InterPro" id="IPR003749">
    <property type="entry name" value="ThiS/MoaD-like"/>
</dbReference>
<dbReference type="InterPro" id="IPR016155">
    <property type="entry name" value="Mopterin_synth/thiamin_S_b"/>
</dbReference>
<reference evidence="1 2" key="1">
    <citation type="journal article" date="2019" name="Int. J. Syst. Evol. Microbiol.">
        <title>The Global Catalogue of Microorganisms (GCM) 10K type strain sequencing project: providing services to taxonomists for standard genome sequencing and annotation.</title>
        <authorList>
            <consortium name="The Broad Institute Genomics Platform"/>
            <consortium name="The Broad Institute Genome Sequencing Center for Infectious Disease"/>
            <person name="Wu L."/>
            <person name="Ma J."/>
        </authorList>
    </citation>
    <scope>NUCLEOTIDE SEQUENCE [LARGE SCALE GENOMIC DNA]</scope>
    <source>
        <strain evidence="1 2">Y73</strain>
    </source>
</reference>
<dbReference type="Pfam" id="PF02597">
    <property type="entry name" value="ThiS"/>
    <property type="match status" value="1"/>
</dbReference>
<gene>
    <name evidence="1" type="ORF">ACFQEY_12005</name>
</gene>
<name>A0ABD5UK75_9EURY</name>
<dbReference type="InterPro" id="IPR012675">
    <property type="entry name" value="Beta-grasp_dom_sf"/>
</dbReference>
<dbReference type="SUPFAM" id="SSF54285">
    <property type="entry name" value="MoaD/ThiS"/>
    <property type="match status" value="1"/>
</dbReference>
<dbReference type="EMBL" id="JBHSXI010000012">
    <property type="protein sequence ID" value="MFC6889734.1"/>
    <property type="molecule type" value="Genomic_DNA"/>
</dbReference>
<evidence type="ECO:0000313" key="2">
    <source>
        <dbReference type="Proteomes" id="UP001596333"/>
    </source>
</evidence>
<organism evidence="1 2">
    <name type="scientific">Halorubrum trueperi</name>
    <dbReference type="NCBI Taxonomy" id="2004704"/>
    <lineage>
        <taxon>Archaea</taxon>
        <taxon>Methanobacteriati</taxon>
        <taxon>Methanobacteriota</taxon>
        <taxon>Stenosarchaea group</taxon>
        <taxon>Halobacteria</taxon>
        <taxon>Halobacteriales</taxon>
        <taxon>Haloferacaceae</taxon>
        <taxon>Halorubrum</taxon>
    </lineage>
</organism>